<dbReference type="SUPFAM" id="SSF52540">
    <property type="entry name" value="P-loop containing nucleoside triphosphate hydrolases"/>
    <property type="match status" value="1"/>
</dbReference>
<dbReference type="EMBL" id="JBEPSJ010000001">
    <property type="protein sequence ID" value="MET4581867.1"/>
    <property type="molecule type" value="Genomic_DNA"/>
</dbReference>
<keyword evidence="1" id="KW-0418">Kinase</keyword>
<organism evidence="1 2">
    <name type="scientific">Conyzicola nivalis</name>
    <dbReference type="NCBI Taxonomy" id="1477021"/>
    <lineage>
        <taxon>Bacteria</taxon>
        <taxon>Bacillati</taxon>
        <taxon>Actinomycetota</taxon>
        <taxon>Actinomycetes</taxon>
        <taxon>Micrococcales</taxon>
        <taxon>Microbacteriaceae</taxon>
        <taxon>Conyzicola</taxon>
    </lineage>
</organism>
<reference evidence="1 2" key="1">
    <citation type="submission" date="2024-06" db="EMBL/GenBank/DDBJ databases">
        <title>Sorghum-associated microbial communities from plants grown in Nebraska, USA.</title>
        <authorList>
            <person name="Schachtman D."/>
        </authorList>
    </citation>
    <scope>NUCLEOTIDE SEQUENCE [LARGE SCALE GENOMIC DNA]</scope>
    <source>
        <strain evidence="1 2">2857</strain>
    </source>
</reference>
<proteinExistence type="predicted"/>
<comment type="caution">
    <text evidence="1">The sequence shown here is derived from an EMBL/GenBank/DDBJ whole genome shotgun (WGS) entry which is preliminary data.</text>
</comment>
<gene>
    <name evidence="1" type="ORF">ABIE21_001357</name>
</gene>
<evidence type="ECO:0000313" key="1">
    <source>
        <dbReference type="EMBL" id="MET4581867.1"/>
    </source>
</evidence>
<dbReference type="InterPro" id="IPR027417">
    <property type="entry name" value="P-loop_NTPase"/>
</dbReference>
<accession>A0ABV2QLC8</accession>
<dbReference type="RefSeq" id="WP_354024028.1">
    <property type="nucleotide sequence ID" value="NZ_JBEPSJ010000001.1"/>
</dbReference>
<keyword evidence="2" id="KW-1185">Reference proteome</keyword>
<sequence length="175" mass="19295">MRAPVLLIDGRSGSGKTELARAIVAGAPDAQLVRLDDLYPGWGGLDAGSRIAHDEILATGHRPRWRRWDWVTGRHAEWHDLDPDRPLVIEGCGALSLDNRALASFGIWVALDAGLRKSRALARDGDSYAPHWDEWAAQEEAFITRENPAAHADAIVDGHDVTADVSRWRALLDRP</sequence>
<dbReference type="Gene3D" id="3.40.50.300">
    <property type="entry name" value="P-loop containing nucleotide triphosphate hydrolases"/>
    <property type="match status" value="1"/>
</dbReference>
<dbReference type="Proteomes" id="UP001549257">
    <property type="component" value="Unassembled WGS sequence"/>
</dbReference>
<dbReference type="NCBIfam" id="NF005115">
    <property type="entry name" value="PRK06547.1"/>
    <property type="match status" value="1"/>
</dbReference>
<evidence type="ECO:0000313" key="2">
    <source>
        <dbReference type="Proteomes" id="UP001549257"/>
    </source>
</evidence>
<name>A0ABV2QLC8_9MICO</name>
<dbReference type="GO" id="GO:0016301">
    <property type="term" value="F:kinase activity"/>
    <property type="evidence" value="ECO:0007669"/>
    <property type="project" value="UniProtKB-KW"/>
</dbReference>
<keyword evidence="1" id="KW-0808">Transferase</keyword>
<protein>
    <submittedName>
        <fullName evidence="1">Uridine kinase</fullName>
    </submittedName>
</protein>